<dbReference type="RefSeq" id="WP_189142829.1">
    <property type="nucleotide sequence ID" value="NZ_BMNK01000015.1"/>
</dbReference>
<dbReference type="InterPro" id="IPR037401">
    <property type="entry name" value="SnoaL-like"/>
</dbReference>
<dbReference type="InterPro" id="IPR032710">
    <property type="entry name" value="NTF2-like_dom_sf"/>
</dbReference>
<dbReference type="CDD" id="cd00531">
    <property type="entry name" value="NTF2_like"/>
    <property type="match status" value="1"/>
</dbReference>
<sequence>MSRIDSSTSSTPTADKLAVVETLYRYAAGLDLRDRALLASAFADDAVADFGPATRKAGQEYPPVEGKETIAAALSGSLSHLDTTHSLSNPRVSLDGDKAHLEAIVACQHLPEDDHSRHVLMTNRYDVDLVRQGEVWVIQRVTVDNAWTEGDPTVLSGI</sequence>
<feature type="domain" description="SnoaL-like" evidence="1">
    <location>
        <begin position="14"/>
        <end position="141"/>
    </location>
</feature>
<organism evidence="2 3">
    <name type="scientific">Nonomuraea glycinis</name>
    <dbReference type="NCBI Taxonomy" id="2047744"/>
    <lineage>
        <taxon>Bacteria</taxon>
        <taxon>Bacillati</taxon>
        <taxon>Actinomycetota</taxon>
        <taxon>Actinomycetes</taxon>
        <taxon>Streptosporangiales</taxon>
        <taxon>Streptosporangiaceae</taxon>
        <taxon>Nonomuraea</taxon>
    </lineage>
</organism>
<dbReference type="Gene3D" id="3.10.450.50">
    <property type="match status" value="1"/>
</dbReference>
<dbReference type="AlphaFoldDB" id="A0A918AB49"/>
<name>A0A918AB49_9ACTN</name>
<dbReference type="EMBL" id="BMNK01000015">
    <property type="protein sequence ID" value="GGP13936.1"/>
    <property type="molecule type" value="Genomic_DNA"/>
</dbReference>
<evidence type="ECO:0000313" key="3">
    <source>
        <dbReference type="Proteomes" id="UP000660745"/>
    </source>
</evidence>
<evidence type="ECO:0000259" key="1">
    <source>
        <dbReference type="Pfam" id="PF13577"/>
    </source>
</evidence>
<comment type="caution">
    <text evidence="2">The sequence shown here is derived from an EMBL/GenBank/DDBJ whole genome shotgun (WGS) entry which is preliminary data.</text>
</comment>
<reference evidence="2" key="1">
    <citation type="journal article" date="2014" name="Int. J. Syst. Evol. Microbiol.">
        <title>Complete genome sequence of Corynebacterium casei LMG S-19264T (=DSM 44701T), isolated from a smear-ripened cheese.</title>
        <authorList>
            <consortium name="US DOE Joint Genome Institute (JGI-PGF)"/>
            <person name="Walter F."/>
            <person name="Albersmeier A."/>
            <person name="Kalinowski J."/>
            <person name="Ruckert C."/>
        </authorList>
    </citation>
    <scope>NUCLEOTIDE SEQUENCE</scope>
    <source>
        <strain evidence="2">CGMCC 4.7430</strain>
    </source>
</reference>
<reference evidence="2" key="2">
    <citation type="submission" date="2020-09" db="EMBL/GenBank/DDBJ databases">
        <authorList>
            <person name="Sun Q."/>
            <person name="Zhou Y."/>
        </authorList>
    </citation>
    <scope>NUCLEOTIDE SEQUENCE</scope>
    <source>
        <strain evidence="2">CGMCC 4.7430</strain>
    </source>
</reference>
<dbReference type="SUPFAM" id="SSF54427">
    <property type="entry name" value="NTF2-like"/>
    <property type="match status" value="1"/>
</dbReference>
<gene>
    <name evidence="2" type="ORF">GCM10012278_67710</name>
</gene>
<keyword evidence="3" id="KW-1185">Reference proteome</keyword>
<evidence type="ECO:0000313" key="2">
    <source>
        <dbReference type="EMBL" id="GGP13936.1"/>
    </source>
</evidence>
<protein>
    <recommendedName>
        <fullName evidence="1">SnoaL-like domain-containing protein</fullName>
    </recommendedName>
</protein>
<dbReference type="Proteomes" id="UP000660745">
    <property type="component" value="Unassembled WGS sequence"/>
</dbReference>
<dbReference type="Pfam" id="PF13577">
    <property type="entry name" value="SnoaL_4"/>
    <property type="match status" value="1"/>
</dbReference>
<proteinExistence type="predicted"/>
<accession>A0A918AB49</accession>